<dbReference type="AlphaFoldDB" id="A0AAW0F0F3"/>
<feature type="region of interest" description="Disordered" evidence="1">
    <location>
        <begin position="47"/>
        <end position="89"/>
    </location>
</feature>
<organism evidence="2 3">
    <name type="scientific">Novymonas esmeraldas</name>
    <dbReference type="NCBI Taxonomy" id="1808958"/>
    <lineage>
        <taxon>Eukaryota</taxon>
        <taxon>Discoba</taxon>
        <taxon>Euglenozoa</taxon>
        <taxon>Kinetoplastea</taxon>
        <taxon>Metakinetoplastina</taxon>
        <taxon>Trypanosomatida</taxon>
        <taxon>Trypanosomatidae</taxon>
        <taxon>Novymonas</taxon>
    </lineage>
</organism>
<reference evidence="2 3" key="1">
    <citation type="journal article" date="2021" name="MBio">
        <title>A New Model Trypanosomatid, Novymonas esmeraldas: Genomic Perception of Its 'Candidatus Pandoraea novymonadis' Endosymbiont.</title>
        <authorList>
            <person name="Zakharova A."/>
            <person name="Saura A."/>
            <person name="Butenko A."/>
            <person name="Podesvova L."/>
            <person name="Warmusova S."/>
            <person name="Kostygov A.Y."/>
            <person name="Nenarokova A."/>
            <person name="Lukes J."/>
            <person name="Opperdoes F.R."/>
            <person name="Yurchenko V."/>
        </authorList>
    </citation>
    <scope>NUCLEOTIDE SEQUENCE [LARGE SCALE GENOMIC DNA]</scope>
    <source>
        <strain evidence="2 3">E262AT.01</strain>
    </source>
</reference>
<sequence>MPPHAAGSDPCRPLPLSFTSVSRASRHQLAGSVPDTRSPKSYARTLVNTTSDPFTSSGSSGSTTLPVSRGEAKFSDTTVEPQLTCRHWQ</sequence>
<protein>
    <submittedName>
        <fullName evidence="2">Uncharacterized protein</fullName>
    </submittedName>
</protein>
<accession>A0AAW0F0F3</accession>
<evidence type="ECO:0000313" key="2">
    <source>
        <dbReference type="EMBL" id="KAK7199206.1"/>
    </source>
</evidence>
<dbReference type="Proteomes" id="UP001430356">
    <property type="component" value="Unassembled WGS sequence"/>
</dbReference>
<feature type="compositionally biased region" description="Low complexity" evidence="1">
    <location>
        <begin position="49"/>
        <end position="64"/>
    </location>
</feature>
<comment type="caution">
    <text evidence="2">The sequence shown here is derived from an EMBL/GenBank/DDBJ whole genome shotgun (WGS) entry which is preliminary data.</text>
</comment>
<dbReference type="EMBL" id="JAECZO010000240">
    <property type="protein sequence ID" value="KAK7199206.1"/>
    <property type="molecule type" value="Genomic_DNA"/>
</dbReference>
<evidence type="ECO:0000313" key="3">
    <source>
        <dbReference type="Proteomes" id="UP001430356"/>
    </source>
</evidence>
<gene>
    <name evidence="2" type="ORF">NESM_000890800</name>
</gene>
<keyword evidence="3" id="KW-1185">Reference proteome</keyword>
<proteinExistence type="predicted"/>
<evidence type="ECO:0000256" key="1">
    <source>
        <dbReference type="SAM" id="MobiDB-lite"/>
    </source>
</evidence>
<name>A0AAW0F0F3_9TRYP</name>